<dbReference type="KEGG" id="smiz:4412673_00121"/>
<evidence type="ECO:0000313" key="4">
    <source>
        <dbReference type="Proteomes" id="UP000215355"/>
    </source>
</evidence>
<feature type="chain" id="PRO_5042502907" evidence="1">
    <location>
        <begin position="31"/>
        <end position="370"/>
    </location>
</feature>
<dbReference type="PANTHER" id="PTHR46825">
    <property type="entry name" value="D-ALANYL-D-ALANINE-CARBOXYPEPTIDASE/ENDOPEPTIDASE AMPH"/>
    <property type="match status" value="1"/>
</dbReference>
<dbReference type="PANTHER" id="PTHR46825:SF12">
    <property type="entry name" value="PENICILLIN-BINDING PROTEIN 4"/>
    <property type="match status" value="1"/>
</dbReference>
<keyword evidence="3" id="KW-0645">Protease</keyword>
<organism evidence="3 4">
    <name type="scientific">Sphingobacterium mizutaii</name>
    <dbReference type="NCBI Taxonomy" id="1010"/>
    <lineage>
        <taxon>Bacteria</taxon>
        <taxon>Pseudomonadati</taxon>
        <taxon>Bacteroidota</taxon>
        <taxon>Sphingobacteriia</taxon>
        <taxon>Sphingobacteriales</taxon>
        <taxon>Sphingobacteriaceae</taxon>
        <taxon>Sphingobacterium</taxon>
    </lineage>
</organism>
<dbReference type="Proteomes" id="UP000215355">
    <property type="component" value="Chromosome 1"/>
</dbReference>
<dbReference type="EC" id="3.4.16.4" evidence="3"/>
<name>A0AAJ4X887_9SPHI</name>
<dbReference type="InterPro" id="IPR012338">
    <property type="entry name" value="Beta-lactam/transpept-like"/>
</dbReference>
<accession>A0AAJ4X887</accession>
<feature type="domain" description="Beta-lactamase-related" evidence="2">
    <location>
        <begin position="37"/>
        <end position="341"/>
    </location>
</feature>
<keyword evidence="1" id="KW-0732">Signal</keyword>
<dbReference type="InterPro" id="IPR050491">
    <property type="entry name" value="AmpC-like"/>
</dbReference>
<dbReference type="GO" id="GO:0009002">
    <property type="term" value="F:serine-type D-Ala-D-Ala carboxypeptidase activity"/>
    <property type="evidence" value="ECO:0007669"/>
    <property type="project" value="UniProtKB-EC"/>
</dbReference>
<dbReference type="EMBL" id="LT906468">
    <property type="protein sequence ID" value="SNV36241.1"/>
    <property type="molecule type" value="Genomic_DNA"/>
</dbReference>
<dbReference type="AlphaFoldDB" id="A0AAJ4X887"/>
<dbReference type="Pfam" id="PF00144">
    <property type="entry name" value="Beta-lactamase"/>
    <property type="match status" value="1"/>
</dbReference>
<protein>
    <submittedName>
        <fullName evidence="3">D-alanyl-D-alanine carboxypeptidase</fullName>
        <ecNumber evidence="3">3.4.16.4</ecNumber>
    </submittedName>
</protein>
<evidence type="ECO:0000313" key="3">
    <source>
        <dbReference type="EMBL" id="SNV36241.1"/>
    </source>
</evidence>
<dbReference type="RefSeq" id="WP_093100148.1">
    <property type="nucleotide sequence ID" value="NZ_FNGK01000005.1"/>
</dbReference>
<proteinExistence type="predicted"/>
<reference evidence="3 4" key="1">
    <citation type="submission" date="2017-06" db="EMBL/GenBank/DDBJ databases">
        <authorList>
            <consortium name="Pathogen Informatics"/>
        </authorList>
    </citation>
    <scope>NUCLEOTIDE SEQUENCE [LARGE SCALE GENOMIC DNA]</scope>
    <source>
        <strain evidence="3 4">NCTC12149</strain>
    </source>
</reference>
<sequence>MINFLKLFRNKAKTITLCAVFVSMGFTSSAQDKSMAVENIAKEYHIPAIQVNYQKNGQNHLYQYGLKNLETEKPIDQNTVFQAASLTKVVAAYTFLRLMDKGLIELDKPLWSYYQYDRLGNNPNREKITARMVLTHRTGFLNWEGDVPSDAWRKSGLTSQFEPGTDYMYSGEGFYFLQETMEHVTGKTFQQLVEEEVLIPMKMKNSAIIWKDDLEQNAAYGHYEDNKPRRLGKYRKSNAAYTLYTTAEDYSRFIKNYIFDGFGLKKKTHRLALSHLAEAKKAKEISPDDKHVPCALGMRMQINELGTAYWHTGSNPGFRCFFLAYPKSKEIVVAFTNTDNGFVAIPDILALFLNNNQTFWMYKWRQGELD</sequence>
<evidence type="ECO:0000259" key="2">
    <source>
        <dbReference type="Pfam" id="PF00144"/>
    </source>
</evidence>
<dbReference type="SUPFAM" id="SSF56601">
    <property type="entry name" value="beta-lactamase/transpeptidase-like"/>
    <property type="match status" value="1"/>
</dbReference>
<dbReference type="InterPro" id="IPR001466">
    <property type="entry name" value="Beta-lactam-related"/>
</dbReference>
<feature type="signal peptide" evidence="1">
    <location>
        <begin position="1"/>
        <end position="30"/>
    </location>
</feature>
<dbReference type="Gene3D" id="3.40.710.10">
    <property type="entry name" value="DD-peptidase/beta-lactamase superfamily"/>
    <property type="match status" value="1"/>
</dbReference>
<evidence type="ECO:0000256" key="1">
    <source>
        <dbReference type="SAM" id="SignalP"/>
    </source>
</evidence>
<keyword evidence="3" id="KW-0121">Carboxypeptidase</keyword>
<gene>
    <name evidence="3" type="ORF">SAMEA4412673_00121</name>
</gene>
<keyword evidence="3" id="KW-0378">Hydrolase</keyword>